<dbReference type="InterPro" id="IPR001005">
    <property type="entry name" value="SANT/Myb"/>
</dbReference>
<dbReference type="CDD" id="cd00167">
    <property type="entry name" value="SANT"/>
    <property type="match status" value="1"/>
</dbReference>
<keyword evidence="1" id="KW-0479">Metal-binding</keyword>
<evidence type="ECO:0000259" key="6">
    <source>
        <dbReference type="PROSITE" id="PS50090"/>
    </source>
</evidence>
<dbReference type="PROSITE" id="PS50135">
    <property type="entry name" value="ZF_ZZ_2"/>
    <property type="match status" value="1"/>
</dbReference>
<dbReference type="InterPro" id="IPR009057">
    <property type="entry name" value="Homeodomain-like_sf"/>
</dbReference>
<dbReference type="Pfam" id="PF00569">
    <property type="entry name" value="ZZ"/>
    <property type="match status" value="1"/>
</dbReference>
<feature type="compositionally biased region" description="Gly residues" evidence="5">
    <location>
        <begin position="597"/>
        <end position="607"/>
    </location>
</feature>
<dbReference type="InterPro" id="IPR037830">
    <property type="entry name" value="ZZZ3"/>
</dbReference>
<keyword evidence="2 4" id="KW-0863">Zinc-finger</keyword>
<evidence type="ECO:0000256" key="1">
    <source>
        <dbReference type="ARBA" id="ARBA00022723"/>
    </source>
</evidence>
<evidence type="ECO:0000313" key="10">
    <source>
        <dbReference type="Proteomes" id="UP000717515"/>
    </source>
</evidence>
<keyword evidence="3" id="KW-0862">Zinc</keyword>
<organism evidence="9 10">
    <name type="scientific">Mortierella alpina</name>
    <name type="common">Oleaginous fungus</name>
    <name type="synonym">Mortierella renispora</name>
    <dbReference type="NCBI Taxonomy" id="64518"/>
    <lineage>
        <taxon>Eukaryota</taxon>
        <taxon>Fungi</taxon>
        <taxon>Fungi incertae sedis</taxon>
        <taxon>Mucoromycota</taxon>
        <taxon>Mortierellomycotina</taxon>
        <taxon>Mortierellomycetes</taxon>
        <taxon>Mortierellales</taxon>
        <taxon>Mortierellaceae</taxon>
        <taxon>Mortierella</taxon>
    </lineage>
</organism>
<comment type="caution">
    <text evidence="9">The sequence shown here is derived from an EMBL/GenBank/DDBJ whole genome shotgun (WGS) entry which is preliminary data.</text>
</comment>
<evidence type="ECO:0000259" key="7">
    <source>
        <dbReference type="PROSITE" id="PS50135"/>
    </source>
</evidence>
<dbReference type="PROSITE" id="PS50090">
    <property type="entry name" value="MYB_LIKE"/>
    <property type="match status" value="1"/>
</dbReference>
<dbReference type="PROSITE" id="PS51294">
    <property type="entry name" value="HTH_MYB"/>
    <property type="match status" value="1"/>
</dbReference>
<feature type="domain" description="HTH myb-type" evidence="8">
    <location>
        <begin position="477"/>
        <end position="530"/>
    </location>
</feature>
<feature type="compositionally biased region" description="Low complexity" evidence="5">
    <location>
        <begin position="50"/>
        <end position="60"/>
    </location>
</feature>
<feature type="domain" description="ZZ-type" evidence="7">
    <location>
        <begin position="678"/>
        <end position="738"/>
    </location>
</feature>
<feature type="domain" description="Myb-like" evidence="6">
    <location>
        <begin position="470"/>
        <end position="526"/>
    </location>
</feature>
<feature type="compositionally biased region" description="Low complexity" evidence="5">
    <location>
        <begin position="71"/>
        <end position="92"/>
    </location>
</feature>
<evidence type="ECO:0000256" key="4">
    <source>
        <dbReference type="PROSITE-ProRule" id="PRU00228"/>
    </source>
</evidence>
<evidence type="ECO:0008006" key="11">
    <source>
        <dbReference type="Google" id="ProtNLM"/>
    </source>
</evidence>
<dbReference type="AlphaFoldDB" id="A0A9P8ABX2"/>
<dbReference type="Gene3D" id="1.10.10.60">
    <property type="entry name" value="Homeodomain-like"/>
    <property type="match status" value="1"/>
</dbReference>
<protein>
    <recommendedName>
        <fullName evidence="11">ZZ-type zinc finger-containing protein 3</fullName>
    </recommendedName>
</protein>
<evidence type="ECO:0000259" key="8">
    <source>
        <dbReference type="PROSITE" id="PS51294"/>
    </source>
</evidence>
<dbReference type="Gene3D" id="3.30.60.90">
    <property type="match status" value="1"/>
</dbReference>
<dbReference type="PANTHER" id="PTHR22705">
    <property type="entry name" value="ZINC FINGER, ZZ DOMAIN CONTAINING 3"/>
    <property type="match status" value="1"/>
</dbReference>
<dbReference type="InterPro" id="IPR017930">
    <property type="entry name" value="Myb_dom"/>
</dbReference>
<dbReference type="InterPro" id="IPR043145">
    <property type="entry name" value="Znf_ZZ_sf"/>
</dbReference>
<proteinExistence type="predicted"/>
<gene>
    <name evidence="9" type="ORF">KVV02_000977</name>
</gene>
<evidence type="ECO:0000256" key="2">
    <source>
        <dbReference type="ARBA" id="ARBA00022771"/>
    </source>
</evidence>
<dbReference type="SUPFAM" id="SSF57850">
    <property type="entry name" value="RING/U-box"/>
    <property type="match status" value="1"/>
</dbReference>
<dbReference type="SMART" id="SM00717">
    <property type="entry name" value="SANT"/>
    <property type="match status" value="1"/>
</dbReference>
<dbReference type="SMART" id="SM00291">
    <property type="entry name" value="ZnF_ZZ"/>
    <property type="match status" value="1"/>
</dbReference>
<dbReference type="SUPFAM" id="SSF46689">
    <property type="entry name" value="Homeodomain-like"/>
    <property type="match status" value="1"/>
</dbReference>
<sequence length="763" mass="81341">MSLLDSEAGTTGAAAAPADATPLAISAPLEQSAPPGMALDASSDVSKLEPTSPQPVTAPVQPSPPPPPPQVQEQPSPSHSTPPAQPAPSTSTIGNGSMTPHVPSSLATSALERGPLGLAPDEEDWVKDRMEYALYDFQVLALAIKRYKWQLSQVPKDISRLQSLKEKHMSDPFEFLRQVKHREFRYPEGQRTLPAPMIEWSKYQFPPANPVVPTKPQTATFLHSVSHTTGHDRNGSKVVSLTSNSRSRAGSPSYERMQTVKDTARQLGIHVAQIHQYHHHHHRSTSQHSIQDSGPPSARIETNGVEANDVKGIFRHASQEAGQMERAYSQSPGVGGASNCMTGVIYDSQLPGHRARSATIPEGSTAQMGATHYNSMPVQQLPSYRQPSQEGQSAEFSNGAHVADRVVDHSAGYTIQHHGVQTTNSNISNSNNITYTHMSGSVDIKPSAATAGMKGKGYAREGSGAREETKPPLYNIPWSDEEQRLLEKLLDEYPDEPVAAQRFQKISAAMGTRTPKQVASRVQKYFIKLVKAGLEAPGRMNYSLETSKPKSKAAATAGGSSTAKGKKRKDGPVGSDGGASKSKAGRPRKKDIVAGAETGGSGSGSGSGAAAIKKQRPKSLLGSGFGRTSGTQYLQYASAPTVFMSDEDDEDSVQDMLATSNNGNTPGTATPGNGVAAHMGFYCDSCGVDPILGVRHSCIDCEEFGGTDLCGPCYNMGTYQSEHHVLSHRFQSIETADVPVYNHSNGARPPSVGPSGTSSVYFS</sequence>
<dbReference type="Proteomes" id="UP000717515">
    <property type="component" value="Unassembled WGS sequence"/>
</dbReference>
<evidence type="ECO:0000313" key="9">
    <source>
        <dbReference type="EMBL" id="KAG9326262.1"/>
    </source>
</evidence>
<reference evidence="9" key="1">
    <citation type="submission" date="2021-07" db="EMBL/GenBank/DDBJ databases">
        <title>Draft genome of Mortierella alpina, strain LL118, isolated from an aspen leaf litter sample.</title>
        <authorList>
            <person name="Yang S."/>
            <person name="Vinatzer B.A."/>
        </authorList>
    </citation>
    <scope>NUCLEOTIDE SEQUENCE</scope>
    <source>
        <strain evidence="9">LL118</strain>
    </source>
</reference>
<feature type="compositionally biased region" description="Pro residues" evidence="5">
    <location>
        <begin position="61"/>
        <end position="70"/>
    </location>
</feature>
<feature type="region of interest" description="Disordered" evidence="5">
    <location>
        <begin position="25"/>
        <end position="105"/>
    </location>
</feature>
<name>A0A9P8ABX2_MORAP</name>
<dbReference type="EMBL" id="JAIFTL010000023">
    <property type="protein sequence ID" value="KAG9326262.1"/>
    <property type="molecule type" value="Genomic_DNA"/>
</dbReference>
<feature type="region of interest" description="Disordered" evidence="5">
    <location>
        <begin position="276"/>
        <end position="299"/>
    </location>
</feature>
<dbReference type="InterPro" id="IPR000433">
    <property type="entry name" value="Znf_ZZ"/>
</dbReference>
<dbReference type="GO" id="GO:0008270">
    <property type="term" value="F:zinc ion binding"/>
    <property type="evidence" value="ECO:0007669"/>
    <property type="project" value="UniProtKB-KW"/>
</dbReference>
<dbReference type="Pfam" id="PF00249">
    <property type="entry name" value="Myb_DNA-binding"/>
    <property type="match status" value="1"/>
</dbReference>
<evidence type="ECO:0000256" key="3">
    <source>
        <dbReference type="ARBA" id="ARBA00022833"/>
    </source>
</evidence>
<feature type="compositionally biased region" description="Low complexity" evidence="5">
    <location>
        <begin position="749"/>
        <end position="763"/>
    </location>
</feature>
<feature type="compositionally biased region" description="Basic residues" evidence="5">
    <location>
        <begin position="276"/>
        <end position="285"/>
    </location>
</feature>
<feature type="compositionally biased region" description="Polar residues" evidence="5">
    <location>
        <begin position="237"/>
        <end position="250"/>
    </location>
</feature>
<feature type="compositionally biased region" description="Low complexity" evidence="5">
    <location>
        <begin position="552"/>
        <end position="563"/>
    </location>
</feature>
<feature type="region of interest" description="Disordered" evidence="5">
    <location>
        <begin position="226"/>
        <end position="255"/>
    </location>
</feature>
<feature type="region of interest" description="Disordered" evidence="5">
    <location>
        <begin position="741"/>
        <end position="763"/>
    </location>
</feature>
<evidence type="ECO:0000256" key="5">
    <source>
        <dbReference type="SAM" id="MobiDB-lite"/>
    </source>
</evidence>
<accession>A0A9P8ABX2</accession>
<feature type="region of interest" description="Disordered" evidence="5">
    <location>
        <begin position="543"/>
        <end position="624"/>
    </location>
</feature>
<dbReference type="PANTHER" id="PTHR22705:SF0">
    <property type="entry name" value="ZZ-TYPE ZINC FINGER-CONTAINING PROTEIN 3"/>
    <property type="match status" value="1"/>
</dbReference>